<dbReference type="GO" id="GO:0016874">
    <property type="term" value="F:ligase activity"/>
    <property type="evidence" value="ECO:0007669"/>
    <property type="project" value="UniProtKB-KW"/>
</dbReference>
<dbReference type="PROSITE" id="PS00012">
    <property type="entry name" value="PHOSPHOPANTETHEINE"/>
    <property type="match status" value="1"/>
</dbReference>
<dbReference type="Pfam" id="PF00668">
    <property type="entry name" value="Condensation"/>
    <property type="match status" value="1"/>
</dbReference>
<dbReference type="InterPro" id="IPR045851">
    <property type="entry name" value="AMP-bd_C_sf"/>
</dbReference>
<name>A4FD50_SACEN</name>
<dbReference type="PROSITE" id="PS00455">
    <property type="entry name" value="AMP_BINDING"/>
    <property type="match status" value="1"/>
</dbReference>
<evidence type="ECO:0000256" key="4">
    <source>
        <dbReference type="ARBA" id="ARBA00016743"/>
    </source>
</evidence>
<dbReference type="GO" id="GO:0005737">
    <property type="term" value="C:cytoplasm"/>
    <property type="evidence" value="ECO:0007669"/>
    <property type="project" value="TreeGrafter"/>
</dbReference>
<dbReference type="InterPro" id="IPR006162">
    <property type="entry name" value="Ppantetheine_attach_site"/>
</dbReference>
<dbReference type="InterPro" id="IPR000873">
    <property type="entry name" value="AMP-dep_synth/lig_dom"/>
</dbReference>
<dbReference type="FunFam" id="3.30.559.30:FF:000006">
    <property type="entry name" value="Yersiniabactin polyketide/non-ribosomal peptide synthetase"/>
    <property type="match status" value="1"/>
</dbReference>
<dbReference type="InterPro" id="IPR009081">
    <property type="entry name" value="PP-bd_ACP"/>
</dbReference>
<feature type="domain" description="Carrier" evidence="9">
    <location>
        <begin position="8"/>
        <end position="81"/>
    </location>
</feature>
<dbReference type="NCBIfam" id="TIGR01733">
    <property type="entry name" value="AA-adenyl-dom"/>
    <property type="match status" value="1"/>
</dbReference>
<comment type="similarity">
    <text evidence="3">Belongs to the ATP-dependent AMP-binding enzyme family. MbtB subfamily.</text>
</comment>
<dbReference type="FunFam" id="1.10.1200.10:FF:000016">
    <property type="entry name" value="Non-ribosomal peptide synthase"/>
    <property type="match status" value="1"/>
</dbReference>
<dbReference type="PROSITE" id="PS50075">
    <property type="entry name" value="CARRIER"/>
    <property type="match status" value="2"/>
</dbReference>
<dbReference type="HOGENOM" id="CLU_000022_2_4_11"/>
<dbReference type="GO" id="GO:0044550">
    <property type="term" value="P:secondary metabolite biosynthetic process"/>
    <property type="evidence" value="ECO:0007669"/>
    <property type="project" value="TreeGrafter"/>
</dbReference>
<evidence type="ECO:0000256" key="6">
    <source>
        <dbReference type="ARBA" id="ARBA00022553"/>
    </source>
</evidence>
<gene>
    <name evidence="10" type="ordered locus">SACE_2693</name>
</gene>
<evidence type="ECO:0000256" key="1">
    <source>
        <dbReference type="ARBA" id="ARBA00001957"/>
    </source>
</evidence>
<evidence type="ECO:0000256" key="3">
    <source>
        <dbReference type="ARBA" id="ARBA00007380"/>
    </source>
</evidence>
<sequence length="1167" mass="125464">MEEVKTPDLSEDGLCSVLAELVEEEPEDVRASANLFELGLDSIDLMKLVSRWRQAGVQADFAELAHRPTVRDWARLLADRHETPAQPEHDGAVQDPGSASDAEFDLALMQHAYWVGRTADQQLGGVAAHLYTEFDGTGVDPDRLRSALSHLVQRHDMLRVRVGDDGRQRVCAEPGWRGLVVRDLRDAPDAEVEQSLERTRDAMSHQVLDIEAGEVLSTVLSLLPGGRTRFHLDVDMVAADAVSYRILLADLARLYAEPDAALPPIRYSYREYLAARSESRDDAATRAAEHWAARLPGLPGAPELPMAPQFPAPGRPRVVREHVFLPPEERDLLERAARRHGVTLAAAVATAFAEVLGAWSSEPRFLVNVPMFDRSPVHSDVDLLVGDFTSSVLLAVDLTEPLAFADRVRATQERLHADAAHAEHSGVEVLRDLTRSAGRQVLAPVVFTSALNLGELFPGGVRELFGEAVWIVSQGPQVLLDAQITEVADGLLVNWDVREREFAEGVVPAMFAAFSSLVERLAGEPDAWRTQVDGMIPSAQAAVRDRVNETAGPRSGRLLHEDFFAHAAAEPEAPAVLWGEDRGLSYGELADQALRVGAALLDRGVAPGDPVGVSLPKGADQVVAVLGVLAAGGVYVPVGIDQPATRAARIAQVAGFQVQITADRDADGALALEDAFAHPPLAAPVTQDEEQLAYVLFTSGSTGEPKGVEVPHRAAMNTIEDLRRRFGLGPGDRTLAVSALDFDLSVFDVFAPLSAGGAVVVVAEEERRDAHRWAELVRGHQVSVLNCVPPLLDVLLRAVGESQDLASLRVVLLGGDRVGVDLPGRLSAAAPGCRFIALGGTTETAIHSTIHEVPAGGSLPADCQSVPYGTPLRNVALRVVDALGRDCPDWVAGELWIGGDGVARGYRADPDRTADRFVESGGRRWYRTGDLARYRPGGIVEFLGRHDDQVKIRGFRVELGEVEAALLDDSRVRAAVAVAHGESSPVLGAAVVTDGTDVDSVRERVRDLLPPHMVPDRLVAVEQIPLTGNGKVDRRAVRSTVERSVRNATDRIAPRTDLERALAIVWAEVLGIDDLESVSVDDDFFAAGGDSLLATKLVTGVRDALDTAAVSVRMLLSQPTIAGLADRMGAAEQVPERLERAAALFCEIAALSEEEVVAQLGTEEGKS</sequence>
<protein>
    <recommendedName>
        <fullName evidence="4">Phenyloxazoline synthase MbtB</fullName>
    </recommendedName>
    <alternativeName>
        <fullName evidence="8">Mycobactin synthetase protein B</fullName>
    </alternativeName>
</protein>
<dbReference type="InterPro" id="IPR023213">
    <property type="entry name" value="CAT-like_dom_sf"/>
</dbReference>
<dbReference type="InterPro" id="IPR042099">
    <property type="entry name" value="ANL_N_sf"/>
</dbReference>
<comment type="pathway">
    <text evidence="2">Siderophore biosynthesis; mycobactin biosynthesis.</text>
</comment>
<dbReference type="Gene3D" id="3.30.559.30">
    <property type="entry name" value="Nonribosomal peptide synthetase, condensation domain"/>
    <property type="match status" value="1"/>
</dbReference>
<dbReference type="SUPFAM" id="SSF56801">
    <property type="entry name" value="Acetyl-CoA synthetase-like"/>
    <property type="match status" value="1"/>
</dbReference>
<dbReference type="PANTHER" id="PTHR45527:SF10">
    <property type="entry name" value="PYOCHELIN SYNTHASE PCHF"/>
    <property type="match status" value="1"/>
</dbReference>
<dbReference type="PANTHER" id="PTHR45527">
    <property type="entry name" value="NONRIBOSOMAL PEPTIDE SYNTHETASE"/>
    <property type="match status" value="1"/>
</dbReference>
<evidence type="ECO:0000256" key="5">
    <source>
        <dbReference type="ARBA" id="ARBA00022450"/>
    </source>
</evidence>
<dbReference type="Gene3D" id="3.30.300.30">
    <property type="match status" value="1"/>
</dbReference>
<dbReference type="Gene3D" id="3.40.50.12780">
    <property type="entry name" value="N-terminal domain of ligase-like"/>
    <property type="match status" value="1"/>
</dbReference>
<keyword evidence="11" id="KW-1185">Reference proteome</keyword>
<proteinExistence type="inferred from homology"/>
<evidence type="ECO:0000256" key="2">
    <source>
        <dbReference type="ARBA" id="ARBA00005102"/>
    </source>
</evidence>
<keyword evidence="7" id="KW-0436">Ligase</keyword>
<dbReference type="SMART" id="SM00823">
    <property type="entry name" value="PKS_PP"/>
    <property type="match status" value="2"/>
</dbReference>
<evidence type="ECO:0000313" key="11">
    <source>
        <dbReference type="Proteomes" id="UP000006728"/>
    </source>
</evidence>
<keyword evidence="5" id="KW-0596">Phosphopantetheine</keyword>
<dbReference type="Proteomes" id="UP000006728">
    <property type="component" value="Chromosome"/>
</dbReference>
<dbReference type="SUPFAM" id="SSF52777">
    <property type="entry name" value="CoA-dependent acyltransferases"/>
    <property type="match status" value="2"/>
</dbReference>
<dbReference type="GO" id="GO:0000036">
    <property type="term" value="F:acyl carrier activity"/>
    <property type="evidence" value="ECO:0007669"/>
    <property type="project" value="TreeGrafter"/>
</dbReference>
<evidence type="ECO:0000256" key="8">
    <source>
        <dbReference type="ARBA" id="ARBA00033440"/>
    </source>
</evidence>
<dbReference type="FunFam" id="3.30.559.10:FF:000023">
    <property type="entry name" value="Non-ribosomal peptide synthetase"/>
    <property type="match status" value="1"/>
</dbReference>
<reference evidence="10 11" key="1">
    <citation type="journal article" date="2007" name="Nat. Biotechnol.">
        <title>Complete genome sequence of the erythromycin-producing bacterium Saccharopolyspora erythraea NRRL23338.</title>
        <authorList>
            <person name="Oliynyk M."/>
            <person name="Samborskyy M."/>
            <person name="Lester J.B."/>
            <person name="Mironenko T."/>
            <person name="Scott N."/>
            <person name="Dickens S."/>
            <person name="Haydock S.F."/>
            <person name="Leadlay P.F."/>
        </authorList>
    </citation>
    <scope>NUCLEOTIDE SEQUENCE [LARGE SCALE GENOMIC DNA]</scope>
    <source>
        <strain evidence="11">ATCC 11635 / DSM 40517 / JCM 4748 / NBRC 13426 / NCIMB 8594 / NRRL 2338</strain>
    </source>
</reference>
<dbReference type="AlphaFoldDB" id="A4FD50"/>
<dbReference type="InterPro" id="IPR029058">
    <property type="entry name" value="AB_hydrolase_fold"/>
</dbReference>
<dbReference type="EMBL" id="AM420293">
    <property type="protein sequence ID" value="CAM01975.1"/>
    <property type="molecule type" value="Genomic_DNA"/>
</dbReference>
<organism evidence="10 11">
    <name type="scientific">Saccharopolyspora erythraea (strain ATCC 11635 / DSM 40517 / JCM 4748 / NBRC 13426 / NCIMB 8594 / NRRL 2338)</name>
    <dbReference type="NCBI Taxonomy" id="405948"/>
    <lineage>
        <taxon>Bacteria</taxon>
        <taxon>Bacillati</taxon>
        <taxon>Actinomycetota</taxon>
        <taxon>Actinomycetes</taxon>
        <taxon>Pseudonocardiales</taxon>
        <taxon>Pseudonocardiaceae</taxon>
        <taxon>Saccharopolyspora</taxon>
    </lineage>
</organism>
<accession>A4FD50</accession>
<dbReference type="InterPro" id="IPR025110">
    <property type="entry name" value="AMP-bd_C"/>
</dbReference>
<dbReference type="InterPro" id="IPR020845">
    <property type="entry name" value="AMP-binding_CS"/>
</dbReference>
<dbReference type="InterPro" id="IPR001242">
    <property type="entry name" value="Condensation_dom"/>
</dbReference>
<keyword evidence="6" id="KW-0597">Phosphoprotein</keyword>
<dbReference type="Pfam" id="PF00550">
    <property type="entry name" value="PP-binding"/>
    <property type="match status" value="2"/>
</dbReference>
<evidence type="ECO:0000256" key="7">
    <source>
        <dbReference type="ARBA" id="ARBA00022598"/>
    </source>
</evidence>
<dbReference type="Pfam" id="PF13193">
    <property type="entry name" value="AMP-binding_C"/>
    <property type="match status" value="1"/>
</dbReference>
<dbReference type="Gene3D" id="3.30.559.10">
    <property type="entry name" value="Chloramphenicol acetyltransferase-like domain"/>
    <property type="match status" value="1"/>
</dbReference>
<dbReference type="InterPro" id="IPR020806">
    <property type="entry name" value="PKS_PP-bd"/>
</dbReference>
<dbReference type="GO" id="GO:0043041">
    <property type="term" value="P:amino acid activation for nonribosomal peptide biosynthetic process"/>
    <property type="evidence" value="ECO:0007669"/>
    <property type="project" value="TreeGrafter"/>
</dbReference>
<dbReference type="Gene3D" id="3.40.50.1820">
    <property type="entry name" value="alpha/beta hydrolase"/>
    <property type="match status" value="1"/>
</dbReference>
<comment type="cofactor">
    <cofactor evidence="1">
        <name>pantetheine 4'-phosphate</name>
        <dbReference type="ChEBI" id="CHEBI:47942"/>
    </cofactor>
</comment>
<dbReference type="Pfam" id="PF00501">
    <property type="entry name" value="AMP-binding"/>
    <property type="match status" value="1"/>
</dbReference>
<dbReference type="InterPro" id="IPR057737">
    <property type="entry name" value="Condensation_MtbB-like"/>
</dbReference>
<dbReference type="CDD" id="cd19535">
    <property type="entry name" value="Cyc_NRPS"/>
    <property type="match status" value="1"/>
</dbReference>
<dbReference type="GO" id="GO:0031177">
    <property type="term" value="F:phosphopantetheine binding"/>
    <property type="evidence" value="ECO:0007669"/>
    <property type="project" value="InterPro"/>
</dbReference>
<evidence type="ECO:0000313" key="10">
    <source>
        <dbReference type="EMBL" id="CAM01975.1"/>
    </source>
</evidence>
<evidence type="ECO:0000259" key="9">
    <source>
        <dbReference type="PROSITE" id="PS50075"/>
    </source>
</evidence>
<dbReference type="InterPro" id="IPR010071">
    <property type="entry name" value="AA_adenyl_dom"/>
</dbReference>
<dbReference type="Gene3D" id="1.10.1200.10">
    <property type="entry name" value="ACP-like"/>
    <property type="match status" value="1"/>
</dbReference>
<dbReference type="KEGG" id="sen:SACE_2693"/>
<dbReference type="eggNOG" id="COG1020">
    <property type="taxonomic scope" value="Bacteria"/>
</dbReference>
<dbReference type="STRING" id="405948.SACE_2693"/>
<dbReference type="RefSeq" id="WP_011873792.1">
    <property type="nucleotide sequence ID" value="NC_009142.1"/>
</dbReference>
<dbReference type="InterPro" id="IPR036736">
    <property type="entry name" value="ACP-like_sf"/>
</dbReference>
<feature type="domain" description="Carrier" evidence="9">
    <location>
        <begin position="1053"/>
        <end position="1132"/>
    </location>
</feature>
<dbReference type="SUPFAM" id="SSF47336">
    <property type="entry name" value="ACP-like"/>
    <property type="match status" value="2"/>
</dbReference>
<dbReference type="FunFam" id="3.40.50.12780:FF:000012">
    <property type="entry name" value="Non-ribosomal peptide synthetase"/>
    <property type="match status" value="1"/>
</dbReference>